<evidence type="ECO:0000313" key="2">
    <source>
        <dbReference type="Proteomes" id="UP000198658"/>
    </source>
</evidence>
<name>A0A1H3WF88_9GAMM</name>
<evidence type="ECO:0000313" key="1">
    <source>
        <dbReference type="EMBL" id="SDZ85796.1"/>
    </source>
</evidence>
<dbReference type="STRING" id="658218.SAMN05216562_0809"/>
<keyword evidence="2" id="KW-1185">Reference proteome</keyword>
<sequence>MAVQNDFLKIGSQPPVLGSIHLEEAIFKHPG</sequence>
<dbReference type="EMBL" id="FNQO01000001">
    <property type="protein sequence ID" value="SDZ85796.1"/>
    <property type="molecule type" value="Genomic_DNA"/>
</dbReference>
<dbReference type="Proteomes" id="UP000198658">
    <property type="component" value="Unassembled WGS sequence"/>
</dbReference>
<protein>
    <submittedName>
        <fullName evidence="1">Uncharacterized protein</fullName>
    </submittedName>
</protein>
<dbReference type="AlphaFoldDB" id="A0A1H3WF88"/>
<gene>
    <name evidence="1" type="ORF">SAMN05216562_0809</name>
</gene>
<accession>A0A1H3WF88</accession>
<reference evidence="2" key="1">
    <citation type="submission" date="2016-10" db="EMBL/GenBank/DDBJ databases">
        <authorList>
            <person name="Varghese N."/>
            <person name="Submissions S."/>
        </authorList>
    </citation>
    <scope>NUCLEOTIDE SEQUENCE [LARGE SCALE GENOMIC DNA]</scope>
    <source>
        <strain evidence="2">CGMCC 1.10657</strain>
    </source>
</reference>
<organism evidence="1 2">
    <name type="scientific">Microbulbifer marinus</name>
    <dbReference type="NCBI Taxonomy" id="658218"/>
    <lineage>
        <taxon>Bacteria</taxon>
        <taxon>Pseudomonadati</taxon>
        <taxon>Pseudomonadota</taxon>
        <taxon>Gammaproteobacteria</taxon>
        <taxon>Cellvibrionales</taxon>
        <taxon>Microbulbiferaceae</taxon>
        <taxon>Microbulbifer</taxon>
    </lineage>
</organism>
<proteinExistence type="predicted"/>